<accession>A0A6F8XSJ5</accession>
<name>A0A6F8XSJ5_9ACTN</name>
<evidence type="ECO:0000313" key="3">
    <source>
        <dbReference type="Proteomes" id="UP000502508"/>
    </source>
</evidence>
<feature type="region of interest" description="Disordered" evidence="1">
    <location>
        <begin position="54"/>
        <end position="82"/>
    </location>
</feature>
<dbReference type="Proteomes" id="UP000502508">
    <property type="component" value="Chromosome"/>
</dbReference>
<feature type="compositionally biased region" description="Low complexity" evidence="1">
    <location>
        <begin position="60"/>
        <end position="71"/>
    </location>
</feature>
<keyword evidence="3" id="KW-1185">Reference proteome</keyword>
<dbReference type="SUPFAM" id="SSF55298">
    <property type="entry name" value="YjgF-like"/>
    <property type="match status" value="1"/>
</dbReference>
<dbReference type="KEGG" id="pfla:Pflav_032150"/>
<gene>
    <name evidence="2" type="ORF">Pflav_032150</name>
</gene>
<evidence type="ECO:0000313" key="2">
    <source>
        <dbReference type="EMBL" id="BCB76805.1"/>
    </source>
</evidence>
<dbReference type="InterPro" id="IPR006175">
    <property type="entry name" value="YjgF/YER057c/UK114"/>
</dbReference>
<reference evidence="2 3" key="2">
    <citation type="submission" date="2020-03" db="EMBL/GenBank/DDBJ databases">
        <authorList>
            <person name="Ichikawa N."/>
            <person name="Kimura A."/>
            <person name="Kitahashi Y."/>
            <person name="Uohara A."/>
        </authorList>
    </citation>
    <scope>NUCLEOTIDE SEQUENCE [LARGE SCALE GENOMIC DNA]</scope>
    <source>
        <strain evidence="2 3">NBRC 107702</strain>
    </source>
</reference>
<reference evidence="2 3" key="1">
    <citation type="submission" date="2020-03" db="EMBL/GenBank/DDBJ databases">
        <title>Whole genome shotgun sequence of Phytohabitans flavus NBRC 107702.</title>
        <authorList>
            <person name="Komaki H."/>
            <person name="Tamura T."/>
        </authorList>
    </citation>
    <scope>NUCLEOTIDE SEQUENCE [LARGE SCALE GENOMIC DNA]</scope>
    <source>
        <strain evidence="2 3">NBRC 107702</strain>
    </source>
</reference>
<dbReference type="CDD" id="cd00448">
    <property type="entry name" value="YjgF_YER057c_UK114_family"/>
    <property type="match status" value="1"/>
</dbReference>
<organism evidence="2 3">
    <name type="scientific">Phytohabitans flavus</name>
    <dbReference type="NCBI Taxonomy" id="1076124"/>
    <lineage>
        <taxon>Bacteria</taxon>
        <taxon>Bacillati</taxon>
        <taxon>Actinomycetota</taxon>
        <taxon>Actinomycetes</taxon>
        <taxon>Micromonosporales</taxon>
        <taxon>Micromonosporaceae</taxon>
    </lineage>
</organism>
<dbReference type="InterPro" id="IPR035959">
    <property type="entry name" value="RutC-like_sf"/>
</dbReference>
<dbReference type="RefSeq" id="WP_197938542.1">
    <property type="nucleotide sequence ID" value="NZ_AP022870.1"/>
</dbReference>
<dbReference type="EMBL" id="AP022870">
    <property type="protein sequence ID" value="BCB76805.1"/>
    <property type="molecule type" value="Genomic_DNA"/>
</dbReference>
<proteinExistence type="predicted"/>
<dbReference type="Gene3D" id="3.30.1330.40">
    <property type="entry name" value="RutC-like"/>
    <property type="match status" value="1"/>
</dbReference>
<evidence type="ECO:0000256" key="1">
    <source>
        <dbReference type="SAM" id="MobiDB-lite"/>
    </source>
</evidence>
<protein>
    <submittedName>
        <fullName evidence="2">Uncharacterized protein</fullName>
    </submittedName>
</protein>
<feature type="compositionally biased region" description="Pro residues" evidence="1">
    <location>
        <begin position="72"/>
        <end position="82"/>
    </location>
</feature>
<dbReference type="AlphaFoldDB" id="A0A6F8XSJ5"/>
<sequence>MFVSGQASVDEAGRIVPGTFEEEMRRSIDNVRRVLAAEGLTLADVVKVNAFVRDEDRLGSTTASTPSTSPTTSPPVPPSRTA</sequence>
<dbReference type="Pfam" id="PF01042">
    <property type="entry name" value="Ribonuc_L-PSP"/>
    <property type="match status" value="1"/>
</dbReference>